<dbReference type="HOGENOM" id="CLU_2376251_0_0_1"/>
<organism evidence="2">
    <name type="scientific">Oryza glumipatula</name>
    <dbReference type="NCBI Taxonomy" id="40148"/>
    <lineage>
        <taxon>Eukaryota</taxon>
        <taxon>Viridiplantae</taxon>
        <taxon>Streptophyta</taxon>
        <taxon>Embryophyta</taxon>
        <taxon>Tracheophyta</taxon>
        <taxon>Spermatophyta</taxon>
        <taxon>Magnoliopsida</taxon>
        <taxon>Liliopsida</taxon>
        <taxon>Poales</taxon>
        <taxon>Poaceae</taxon>
        <taxon>BOP clade</taxon>
        <taxon>Oryzoideae</taxon>
        <taxon>Oryzeae</taxon>
        <taxon>Oryzinae</taxon>
        <taxon>Oryza</taxon>
    </lineage>
</organism>
<feature type="compositionally biased region" description="Polar residues" evidence="1">
    <location>
        <begin position="33"/>
        <end position="43"/>
    </location>
</feature>
<dbReference type="Gramene" id="OGLUM11G11110.1">
    <property type="protein sequence ID" value="OGLUM11G11110.1"/>
    <property type="gene ID" value="OGLUM11G11110"/>
</dbReference>
<evidence type="ECO:0000256" key="1">
    <source>
        <dbReference type="SAM" id="MobiDB-lite"/>
    </source>
</evidence>
<evidence type="ECO:0000313" key="2">
    <source>
        <dbReference type="EnsemblPlants" id="OGLUM11G11110.1"/>
    </source>
</evidence>
<protein>
    <submittedName>
        <fullName evidence="2">Uncharacterized protein</fullName>
    </submittedName>
</protein>
<dbReference type="Proteomes" id="UP000026961">
    <property type="component" value="Chromosome 11"/>
</dbReference>
<keyword evidence="3" id="KW-1185">Reference proteome</keyword>
<sequence length="95" mass="10235">MQSYGLKGAHRTLNEARESLDSGSGEEDGPATVYSSGKTATARSTHRIDMHVFSWVRSQGWCIREESDNGSPEEAESTMAMATGGEEDGSRSPHS</sequence>
<accession>A0A0E0BIE9</accession>
<reference evidence="2" key="2">
    <citation type="submission" date="2018-05" db="EMBL/GenBank/DDBJ databases">
        <title>OgluRS3 (Oryza glumaepatula Reference Sequence Version 3).</title>
        <authorList>
            <person name="Zhang J."/>
            <person name="Kudrna D."/>
            <person name="Lee S."/>
            <person name="Talag J."/>
            <person name="Welchert J."/>
            <person name="Wing R.A."/>
        </authorList>
    </citation>
    <scope>NUCLEOTIDE SEQUENCE [LARGE SCALE GENOMIC DNA]</scope>
</reference>
<name>A0A0E0BIE9_9ORYZ</name>
<feature type="region of interest" description="Disordered" evidence="1">
    <location>
        <begin position="1"/>
        <end position="43"/>
    </location>
</feature>
<proteinExistence type="predicted"/>
<dbReference type="AlphaFoldDB" id="A0A0E0BIE9"/>
<dbReference type="EnsemblPlants" id="OGLUM11G11110.1">
    <property type="protein sequence ID" value="OGLUM11G11110.1"/>
    <property type="gene ID" value="OGLUM11G11110"/>
</dbReference>
<feature type="region of interest" description="Disordered" evidence="1">
    <location>
        <begin position="64"/>
        <end position="95"/>
    </location>
</feature>
<reference evidence="2" key="1">
    <citation type="submission" date="2015-04" db="UniProtKB">
        <authorList>
            <consortium name="EnsemblPlants"/>
        </authorList>
    </citation>
    <scope>IDENTIFICATION</scope>
</reference>
<evidence type="ECO:0000313" key="3">
    <source>
        <dbReference type="Proteomes" id="UP000026961"/>
    </source>
</evidence>